<comment type="caution">
    <text evidence="2">The sequence shown here is derived from an EMBL/GenBank/DDBJ whole genome shotgun (WGS) entry which is preliminary data.</text>
</comment>
<gene>
    <name evidence="2" type="ORF">Nepgr_032373</name>
</gene>
<evidence type="ECO:0000313" key="3">
    <source>
        <dbReference type="Proteomes" id="UP001279734"/>
    </source>
</evidence>
<keyword evidence="3" id="KW-1185">Reference proteome</keyword>
<feature type="region of interest" description="Disordered" evidence="1">
    <location>
        <begin position="1"/>
        <end position="50"/>
    </location>
</feature>
<sequence>MAHRDVIDIPASSPSSPRTSFSSVSRPLAKKGGANEQMTEVIGEDDPMGAATTKEGHHLVACRSVCTFPRCTVVIFSATDDDAHGHPLTQKRRALGSRCGGPIIRPNMVVNVRCGHELGSFCTS</sequence>
<organism evidence="2 3">
    <name type="scientific">Nepenthes gracilis</name>
    <name type="common">Slender pitcher plant</name>
    <dbReference type="NCBI Taxonomy" id="150966"/>
    <lineage>
        <taxon>Eukaryota</taxon>
        <taxon>Viridiplantae</taxon>
        <taxon>Streptophyta</taxon>
        <taxon>Embryophyta</taxon>
        <taxon>Tracheophyta</taxon>
        <taxon>Spermatophyta</taxon>
        <taxon>Magnoliopsida</taxon>
        <taxon>eudicotyledons</taxon>
        <taxon>Gunneridae</taxon>
        <taxon>Pentapetalae</taxon>
        <taxon>Caryophyllales</taxon>
        <taxon>Nepenthaceae</taxon>
        <taxon>Nepenthes</taxon>
    </lineage>
</organism>
<evidence type="ECO:0000256" key="1">
    <source>
        <dbReference type="SAM" id="MobiDB-lite"/>
    </source>
</evidence>
<proteinExistence type="predicted"/>
<protein>
    <submittedName>
        <fullName evidence="2">Uncharacterized protein</fullName>
    </submittedName>
</protein>
<name>A0AAD3TIG1_NEPGR</name>
<dbReference type="EMBL" id="BSYO01000038">
    <property type="protein sequence ID" value="GMH30530.1"/>
    <property type="molecule type" value="Genomic_DNA"/>
</dbReference>
<evidence type="ECO:0000313" key="2">
    <source>
        <dbReference type="EMBL" id="GMH30530.1"/>
    </source>
</evidence>
<reference evidence="2" key="1">
    <citation type="submission" date="2023-05" db="EMBL/GenBank/DDBJ databases">
        <title>Nepenthes gracilis genome sequencing.</title>
        <authorList>
            <person name="Fukushima K."/>
        </authorList>
    </citation>
    <scope>NUCLEOTIDE SEQUENCE</scope>
    <source>
        <strain evidence="2">SING2019-196</strain>
    </source>
</reference>
<feature type="compositionally biased region" description="Low complexity" evidence="1">
    <location>
        <begin position="10"/>
        <end position="27"/>
    </location>
</feature>
<dbReference type="AlphaFoldDB" id="A0AAD3TIG1"/>
<dbReference type="Proteomes" id="UP001279734">
    <property type="component" value="Unassembled WGS sequence"/>
</dbReference>
<accession>A0AAD3TIG1</accession>